<protein>
    <recommendedName>
        <fullName evidence="7">TRAM domain-containing protein</fullName>
    </recommendedName>
</protein>
<keyword evidence="3 4" id="KW-0949">S-adenosyl-L-methionine</keyword>
<feature type="binding site" evidence="4">
    <location>
        <position position="420"/>
    </location>
    <ligand>
        <name>S-adenosyl-L-methionine</name>
        <dbReference type="ChEBI" id="CHEBI:59789"/>
    </ligand>
</feature>
<evidence type="ECO:0000256" key="4">
    <source>
        <dbReference type="PROSITE-ProRule" id="PRU01024"/>
    </source>
</evidence>
<dbReference type="AlphaFoldDB" id="A0A9P8PTQ0"/>
<feature type="active site" evidence="5">
    <location>
        <position position="494"/>
    </location>
</feature>
<dbReference type="InterPro" id="IPR010280">
    <property type="entry name" value="U5_MeTrfase_fam"/>
</dbReference>
<gene>
    <name evidence="8" type="ORF">OGATHE_000904</name>
</gene>
<feature type="binding site" evidence="4">
    <location>
        <position position="399"/>
    </location>
    <ligand>
        <name>S-adenosyl-L-methionine</name>
        <dbReference type="ChEBI" id="CHEBI:59789"/>
    </ligand>
</feature>
<evidence type="ECO:0000313" key="9">
    <source>
        <dbReference type="Proteomes" id="UP000788993"/>
    </source>
</evidence>
<proteinExistence type="inferred from homology"/>
<dbReference type="PROSITE" id="PS51622">
    <property type="entry name" value="SAM_MT_RNA_M5U_2"/>
    <property type="match status" value="1"/>
</dbReference>
<dbReference type="Gene3D" id="3.40.50.150">
    <property type="entry name" value="Vaccinia Virus protein VP39"/>
    <property type="match status" value="2"/>
</dbReference>
<dbReference type="InterPro" id="IPR030390">
    <property type="entry name" value="MeTrfase_TrmA_AS"/>
</dbReference>
<dbReference type="InterPro" id="IPR030391">
    <property type="entry name" value="MeTrfase_TrmA_CS"/>
</dbReference>
<dbReference type="PROSITE" id="PS51687">
    <property type="entry name" value="SAM_MT_RNA_M5U"/>
    <property type="match status" value="1"/>
</dbReference>
<keyword evidence="1 4" id="KW-0489">Methyltransferase</keyword>
<accession>A0A9P8PTQ0</accession>
<organism evidence="8 9">
    <name type="scientific">Ogataea polymorpha</name>
    <dbReference type="NCBI Taxonomy" id="460523"/>
    <lineage>
        <taxon>Eukaryota</taxon>
        <taxon>Fungi</taxon>
        <taxon>Dikarya</taxon>
        <taxon>Ascomycota</taxon>
        <taxon>Saccharomycotina</taxon>
        <taxon>Pichiomycetes</taxon>
        <taxon>Pichiales</taxon>
        <taxon>Pichiaceae</taxon>
        <taxon>Ogataea</taxon>
    </lineage>
</organism>
<feature type="compositionally biased region" description="Basic residues" evidence="6">
    <location>
        <begin position="29"/>
        <end position="38"/>
    </location>
</feature>
<dbReference type="GO" id="GO:0008033">
    <property type="term" value="P:tRNA processing"/>
    <property type="evidence" value="ECO:0007669"/>
    <property type="project" value="InterPro"/>
</dbReference>
<dbReference type="GO" id="GO:0032259">
    <property type="term" value="P:methylation"/>
    <property type="evidence" value="ECO:0007669"/>
    <property type="project" value="UniProtKB-KW"/>
</dbReference>
<feature type="active site" description="Nucleophile" evidence="4">
    <location>
        <position position="494"/>
    </location>
</feature>
<comment type="similarity">
    <text evidence="4">Belongs to the class I-like SAM-binding methyltransferase superfamily. RNA M5U methyltransferase family.</text>
</comment>
<reference evidence="8" key="2">
    <citation type="submission" date="2021-01" db="EMBL/GenBank/DDBJ databases">
        <authorList>
            <person name="Schikora-Tamarit M.A."/>
        </authorList>
    </citation>
    <scope>NUCLEOTIDE SEQUENCE</scope>
    <source>
        <strain evidence="8">NCAIM Y.01608</strain>
    </source>
</reference>
<dbReference type="Pfam" id="PF01938">
    <property type="entry name" value="TRAM"/>
    <property type="match status" value="1"/>
</dbReference>
<dbReference type="SUPFAM" id="SSF53335">
    <property type="entry name" value="S-adenosyl-L-methionine-dependent methyltransferases"/>
    <property type="match status" value="1"/>
</dbReference>
<name>A0A9P8PTQ0_9ASCO</name>
<dbReference type="CDD" id="cd02440">
    <property type="entry name" value="AdoMet_MTases"/>
    <property type="match status" value="1"/>
</dbReference>
<comment type="caution">
    <text evidence="8">The sequence shown here is derived from an EMBL/GenBank/DDBJ whole genome shotgun (WGS) entry which is preliminary data.</text>
</comment>
<dbReference type="PROSITE" id="PS50926">
    <property type="entry name" value="TRAM"/>
    <property type="match status" value="1"/>
</dbReference>
<dbReference type="InterPro" id="IPR002792">
    <property type="entry name" value="TRAM_dom"/>
</dbReference>
<evidence type="ECO:0000313" key="8">
    <source>
        <dbReference type="EMBL" id="KAH3677430.1"/>
    </source>
</evidence>
<evidence type="ECO:0000256" key="3">
    <source>
        <dbReference type="ARBA" id="ARBA00022691"/>
    </source>
</evidence>
<dbReference type="InterPro" id="IPR025795">
    <property type="entry name" value="tRNA_(uracil-5-)_MeTrfase"/>
</dbReference>
<dbReference type="InterPro" id="IPR029063">
    <property type="entry name" value="SAM-dependent_MTases_sf"/>
</dbReference>
<evidence type="ECO:0000259" key="7">
    <source>
        <dbReference type="PROSITE" id="PS50926"/>
    </source>
</evidence>
<sequence>MSFALGRSVLKRIPMPSKITMPAVSNGPRKVKRHRAKKQNPDPTTPLGVLLNHEIPEICKEHNLTLEQVSNPLNKILNNTDLRAKYNRVVESVKILRYSSNGEGLALLPHPEIPDGKQIAVVPFAMPEDIVTIRVFTTKDTHVDADLLKIESPSPLRKQDLIRCQYFGACSGCQYQPIEYEDQLIFKRQTIINAYRYFAPRLTSMGKLPEVGATVASPLKYGYRTKLTPHYQFSRHQDPSVRPNFGFGSKGRPSWRDVPKREYPGEVMDIEDCIIGTDIVRQGLKNERARLEKLIQSGQVKHKGATVLLREDTRRNREELKGSRTEDGTLSIIEQDDVFKTCVTDNNAIVSEYVNGLRFDFVANEFFQNNNSILPKVLDYVKSNLALDESGDSYLVDAYCGSGLFSISCASSVRKSLGVEISAHSIKFAQRNVELNDIHNCEFIEGKAEKLFEKIDFPKDKTSVILDPPRKGCDEVFLRQLAEFYPKRIVYVSCNVHSQARDVEYFLTETQKGKDYKVESIVGFDFFPQTHHVEGVAVLSRATS</sequence>
<evidence type="ECO:0000256" key="5">
    <source>
        <dbReference type="PROSITE-ProRule" id="PRU10015"/>
    </source>
</evidence>
<evidence type="ECO:0000256" key="1">
    <source>
        <dbReference type="ARBA" id="ARBA00022603"/>
    </source>
</evidence>
<reference evidence="8" key="1">
    <citation type="journal article" date="2021" name="Open Biol.">
        <title>Shared evolutionary footprints suggest mitochondrial oxidative damage underlies multiple complex I losses in fungi.</title>
        <authorList>
            <person name="Schikora-Tamarit M.A."/>
            <person name="Marcet-Houben M."/>
            <person name="Nosek J."/>
            <person name="Gabaldon T."/>
        </authorList>
    </citation>
    <scope>NUCLEOTIDE SEQUENCE</scope>
    <source>
        <strain evidence="8">NCAIM Y.01608</strain>
    </source>
</reference>
<dbReference type="OrthoDB" id="10250660at2759"/>
<feature type="domain" description="TRAM" evidence="7">
    <location>
        <begin position="83"/>
        <end position="149"/>
    </location>
</feature>
<dbReference type="PROSITE" id="PS01231">
    <property type="entry name" value="TRMA_2"/>
    <property type="match status" value="1"/>
</dbReference>
<dbReference type="Proteomes" id="UP000788993">
    <property type="component" value="Unassembled WGS sequence"/>
</dbReference>
<feature type="binding site" evidence="4">
    <location>
        <position position="368"/>
    </location>
    <ligand>
        <name>S-adenosyl-L-methionine</name>
        <dbReference type="ChEBI" id="CHEBI:59789"/>
    </ligand>
</feature>
<feature type="region of interest" description="Disordered" evidence="6">
    <location>
        <begin position="19"/>
        <end position="47"/>
    </location>
</feature>
<keyword evidence="2 4" id="KW-0808">Transferase</keyword>
<dbReference type="PANTHER" id="PTHR11061:SF30">
    <property type="entry name" value="TRNA (URACIL(54)-C(5))-METHYLTRANSFERASE"/>
    <property type="match status" value="1"/>
</dbReference>
<dbReference type="GO" id="GO:0030697">
    <property type="term" value="F:tRNA (uracil(54)-C5)-methyltransferase activity, S-adenosyl methionine-dependent"/>
    <property type="evidence" value="ECO:0007669"/>
    <property type="project" value="InterPro"/>
</dbReference>
<dbReference type="Gene3D" id="2.40.50.140">
    <property type="entry name" value="Nucleic acid-binding proteins"/>
    <property type="match status" value="1"/>
</dbReference>
<dbReference type="GO" id="GO:0009451">
    <property type="term" value="P:RNA modification"/>
    <property type="evidence" value="ECO:0007669"/>
    <property type="project" value="UniProtKB-ARBA"/>
</dbReference>
<dbReference type="Pfam" id="PF05958">
    <property type="entry name" value="tRNA_U5-meth_tr"/>
    <property type="match status" value="1"/>
</dbReference>
<evidence type="ECO:0000256" key="6">
    <source>
        <dbReference type="SAM" id="MobiDB-lite"/>
    </source>
</evidence>
<feature type="region of interest" description="Disordered" evidence="6">
    <location>
        <begin position="235"/>
        <end position="259"/>
    </location>
</feature>
<evidence type="ECO:0000256" key="2">
    <source>
        <dbReference type="ARBA" id="ARBA00022679"/>
    </source>
</evidence>
<dbReference type="InterPro" id="IPR012340">
    <property type="entry name" value="NA-bd_OB-fold"/>
</dbReference>
<dbReference type="PROSITE" id="PS01230">
    <property type="entry name" value="TRMA_1"/>
    <property type="match status" value="1"/>
</dbReference>
<keyword evidence="9" id="KW-1185">Reference proteome</keyword>
<dbReference type="PANTHER" id="PTHR11061">
    <property type="entry name" value="RNA M5U METHYLTRANSFERASE"/>
    <property type="match status" value="1"/>
</dbReference>
<feature type="binding site" evidence="4">
    <location>
        <position position="467"/>
    </location>
    <ligand>
        <name>S-adenosyl-L-methionine</name>
        <dbReference type="ChEBI" id="CHEBI:59789"/>
    </ligand>
</feature>
<dbReference type="EMBL" id="JAEUBD010000108">
    <property type="protein sequence ID" value="KAH3677430.1"/>
    <property type="molecule type" value="Genomic_DNA"/>
</dbReference>
<dbReference type="FunFam" id="2.40.50.140:FF:000201">
    <property type="entry name" value="TRM2p tRNA methyltransferase"/>
    <property type="match status" value="1"/>
</dbReference>